<feature type="chain" id="PRO_5013695986" evidence="1">
    <location>
        <begin position="20"/>
        <end position="132"/>
    </location>
</feature>
<gene>
    <name evidence="2" type="ORF">NP7_00205</name>
</gene>
<dbReference type="AlphaFoldDB" id="A0A2D2LS43"/>
<feature type="signal peptide" evidence="1">
    <location>
        <begin position="1"/>
        <end position="19"/>
    </location>
</feature>
<organism evidence="2 3">
    <name type="scientific">Faucicola osloensis</name>
    <name type="common">Moraxella osloensis</name>
    <dbReference type="NCBI Taxonomy" id="34062"/>
    <lineage>
        <taxon>Bacteria</taxon>
        <taxon>Pseudomonadati</taxon>
        <taxon>Pseudomonadota</taxon>
        <taxon>Gammaproteobacteria</taxon>
        <taxon>Moraxellales</taxon>
        <taxon>Moraxellaceae</taxon>
        <taxon>Faucicola</taxon>
    </lineage>
</organism>
<evidence type="ECO:0000313" key="3">
    <source>
        <dbReference type="Proteomes" id="UP000229340"/>
    </source>
</evidence>
<dbReference type="EMBL" id="CP024443">
    <property type="protein sequence ID" value="ATR77844.1"/>
    <property type="molecule type" value="Genomic_DNA"/>
</dbReference>
<name>A0A2D2LS43_FAUOS</name>
<reference evidence="3" key="1">
    <citation type="submission" date="2017-11" db="EMBL/GenBank/DDBJ databases">
        <title>Complete genome sequence of Moraxella osloensis NP7 isolated from human skin.</title>
        <authorList>
            <person name="Lee K."/>
            <person name="Lim J.Y."/>
            <person name="Hwang I."/>
        </authorList>
    </citation>
    <scope>NUCLEOTIDE SEQUENCE [LARGE SCALE GENOMIC DNA]</scope>
    <source>
        <strain evidence="3">NP7</strain>
    </source>
</reference>
<protein>
    <submittedName>
        <fullName evidence="2">Uncharacterized protein</fullName>
    </submittedName>
</protein>
<dbReference type="Proteomes" id="UP000229340">
    <property type="component" value="Chromosome"/>
</dbReference>
<dbReference type="RefSeq" id="WP_100269233.1">
    <property type="nucleotide sequence ID" value="NZ_CP024443.1"/>
</dbReference>
<evidence type="ECO:0000313" key="2">
    <source>
        <dbReference type="EMBL" id="ATR77844.1"/>
    </source>
</evidence>
<accession>A0A2D2LS43</accession>
<proteinExistence type="predicted"/>
<sequence>MKKMLITLVAISLSSASFAVQSSQQSKKMTKKQISGLIATKSCLQARSNLFKNGWKAFHRDRFGAMLEFHEPFLKKYPDLDTCRVTGYGECFGNYKRGNQYLMVTYLAEGSQERFESSYCGTGEFKLSNSPF</sequence>
<keyword evidence="1" id="KW-0732">Signal</keyword>
<evidence type="ECO:0000256" key="1">
    <source>
        <dbReference type="SAM" id="SignalP"/>
    </source>
</evidence>